<feature type="signal peptide" evidence="7">
    <location>
        <begin position="1"/>
        <end position="21"/>
    </location>
</feature>
<feature type="region of interest" description="Disordered" evidence="5">
    <location>
        <begin position="211"/>
        <end position="269"/>
    </location>
</feature>
<dbReference type="PANTHER" id="PTHR15549">
    <property type="entry name" value="PAIRED IMMUNOGLOBULIN-LIKE TYPE 2 RECEPTOR"/>
    <property type="match status" value="1"/>
</dbReference>
<comment type="subcellular location">
    <subcellularLocation>
        <location evidence="1">Membrane</location>
        <topology evidence="1">Single-pass membrane protein</topology>
    </subcellularLocation>
</comment>
<keyword evidence="7" id="KW-0732">Signal</keyword>
<feature type="compositionally biased region" description="Low complexity" evidence="5">
    <location>
        <begin position="212"/>
        <end position="226"/>
    </location>
</feature>
<feature type="transmembrane region" description="Helical" evidence="6">
    <location>
        <begin position="176"/>
        <end position="200"/>
    </location>
</feature>
<evidence type="ECO:0000256" key="5">
    <source>
        <dbReference type="SAM" id="MobiDB-lite"/>
    </source>
</evidence>
<feature type="compositionally biased region" description="Pro residues" evidence="5">
    <location>
        <begin position="227"/>
        <end position="247"/>
    </location>
</feature>
<feature type="region of interest" description="Disordered" evidence="5">
    <location>
        <begin position="285"/>
        <end position="352"/>
    </location>
</feature>
<reference evidence="8 9" key="1">
    <citation type="submission" date="2020-03" db="EMBL/GenBank/DDBJ databases">
        <title>Draft Genome Sequence of Cudoniella acicularis.</title>
        <authorList>
            <person name="Buettner E."/>
            <person name="Kellner H."/>
        </authorList>
    </citation>
    <scope>NUCLEOTIDE SEQUENCE [LARGE SCALE GENOMIC DNA]</scope>
    <source>
        <strain evidence="8 9">DSM 108380</strain>
    </source>
</reference>
<protein>
    <recommendedName>
        <fullName evidence="10">Extracellular membrane protein CFEM domain-containing protein</fullName>
    </recommendedName>
</protein>
<evidence type="ECO:0000256" key="7">
    <source>
        <dbReference type="SAM" id="SignalP"/>
    </source>
</evidence>
<keyword evidence="3 6" id="KW-1133">Transmembrane helix</keyword>
<dbReference type="GO" id="GO:0016020">
    <property type="term" value="C:membrane"/>
    <property type="evidence" value="ECO:0007669"/>
    <property type="project" value="UniProtKB-SubCell"/>
</dbReference>
<evidence type="ECO:0000256" key="6">
    <source>
        <dbReference type="SAM" id="Phobius"/>
    </source>
</evidence>
<evidence type="ECO:0000313" key="8">
    <source>
        <dbReference type="EMBL" id="KAF4633134.1"/>
    </source>
</evidence>
<dbReference type="AlphaFoldDB" id="A0A8H4W6W9"/>
<feature type="chain" id="PRO_5034534514" description="Extracellular membrane protein CFEM domain-containing protein" evidence="7">
    <location>
        <begin position="22"/>
        <end position="352"/>
    </location>
</feature>
<accession>A0A8H4W6W9</accession>
<dbReference type="EMBL" id="JAAMPI010000286">
    <property type="protein sequence ID" value="KAF4633134.1"/>
    <property type="molecule type" value="Genomic_DNA"/>
</dbReference>
<dbReference type="GO" id="GO:0071944">
    <property type="term" value="C:cell periphery"/>
    <property type="evidence" value="ECO:0007669"/>
    <property type="project" value="UniProtKB-ARBA"/>
</dbReference>
<comment type="caution">
    <text evidence="8">The sequence shown here is derived from an EMBL/GenBank/DDBJ whole genome shotgun (WGS) entry which is preliminary data.</text>
</comment>
<evidence type="ECO:0000256" key="4">
    <source>
        <dbReference type="ARBA" id="ARBA00023136"/>
    </source>
</evidence>
<keyword evidence="2 6" id="KW-0812">Transmembrane</keyword>
<keyword evidence="9" id="KW-1185">Reference proteome</keyword>
<proteinExistence type="predicted"/>
<evidence type="ECO:0000313" key="9">
    <source>
        <dbReference type="Proteomes" id="UP000566819"/>
    </source>
</evidence>
<dbReference type="OrthoDB" id="5421290at2759"/>
<name>A0A8H4W6W9_9HELO</name>
<evidence type="ECO:0008006" key="10">
    <source>
        <dbReference type="Google" id="ProtNLM"/>
    </source>
</evidence>
<gene>
    <name evidence="8" type="ORF">G7Y89_g4983</name>
</gene>
<feature type="compositionally biased region" description="Pro residues" evidence="5">
    <location>
        <begin position="256"/>
        <end position="265"/>
    </location>
</feature>
<evidence type="ECO:0000256" key="3">
    <source>
        <dbReference type="ARBA" id="ARBA00022989"/>
    </source>
</evidence>
<feature type="compositionally biased region" description="Basic and acidic residues" evidence="5">
    <location>
        <begin position="306"/>
        <end position="325"/>
    </location>
</feature>
<keyword evidence="4 6" id="KW-0472">Membrane</keyword>
<evidence type="ECO:0000256" key="1">
    <source>
        <dbReference type="ARBA" id="ARBA00004167"/>
    </source>
</evidence>
<sequence length="352" mass="36445">MSLSSSKHLALFLALLRAAKAVDTNTVSITALADFTVEQSCVQNCLYLPGQYNLGYNLQSDLGCAVDSTVYNACYCAISIYDEYCTEAGYPRTNGAVVVTASSNPGAATALSSAAGGAQTTIAAASTSSAGGSSDSGITVITGLSTTITITTGAVYVPEATGTSSPSSSGSSSPPIGAIVGGVVGGLALLGILGILFFCWMRQRNRKAKLAQAPAQQQQQFPYMQQQPPPQQQSQYPPPQYTQPQPQPQNLQPTQTPAPAPPTPVSPMSSFAVPAAAMTKIPVGGGRAELQDPNAQALTPNTEVEANERRAAETTEGRYGLRPEELDSSGRYAGELHGDGRQGVNHAELPGM</sequence>
<organism evidence="8 9">
    <name type="scientific">Cudoniella acicularis</name>
    <dbReference type="NCBI Taxonomy" id="354080"/>
    <lineage>
        <taxon>Eukaryota</taxon>
        <taxon>Fungi</taxon>
        <taxon>Dikarya</taxon>
        <taxon>Ascomycota</taxon>
        <taxon>Pezizomycotina</taxon>
        <taxon>Leotiomycetes</taxon>
        <taxon>Helotiales</taxon>
        <taxon>Tricladiaceae</taxon>
        <taxon>Cudoniella</taxon>
    </lineage>
</organism>
<dbReference type="InterPro" id="IPR051694">
    <property type="entry name" value="Immunoregulatory_rcpt-like"/>
</dbReference>
<dbReference type="Proteomes" id="UP000566819">
    <property type="component" value="Unassembled WGS sequence"/>
</dbReference>
<evidence type="ECO:0000256" key="2">
    <source>
        <dbReference type="ARBA" id="ARBA00022692"/>
    </source>
</evidence>